<keyword evidence="6 9" id="KW-1133">Transmembrane helix</keyword>
<dbReference type="EMBL" id="LN829119">
    <property type="protein sequence ID" value="CPR22593.1"/>
    <property type="molecule type" value="Genomic_DNA"/>
</dbReference>
<dbReference type="Proteomes" id="UP000033187">
    <property type="component" value="Chromosome 1"/>
</dbReference>
<evidence type="ECO:0000256" key="4">
    <source>
        <dbReference type="ARBA" id="ARBA00022519"/>
    </source>
</evidence>
<dbReference type="InterPro" id="IPR007387">
    <property type="entry name" value="TRAP_DctQ"/>
</dbReference>
<feature type="domain" description="Tripartite ATP-independent periplasmic transporters DctQ component" evidence="10">
    <location>
        <begin position="26"/>
        <end position="158"/>
    </location>
</feature>
<keyword evidence="7 9" id="KW-0472">Membrane</keyword>
<keyword evidence="2 9" id="KW-0813">Transport</keyword>
<feature type="transmembrane region" description="Helical" evidence="9">
    <location>
        <begin position="52"/>
        <end position="72"/>
    </location>
</feature>
<keyword evidence="4 9" id="KW-0997">Cell inner membrane</keyword>
<dbReference type="OrthoDB" id="9794346at2"/>
<evidence type="ECO:0000313" key="11">
    <source>
        <dbReference type="EMBL" id="CPR22593.1"/>
    </source>
</evidence>
<comment type="subcellular location">
    <subcellularLocation>
        <location evidence="1 9">Cell inner membrane</location>
        <topology evidence="1 9">Multi-pass membrane protein</topology>
    </subcellularLocation>
</comment>
<name>A0A0D6JKV2_9HYPH</name>
<evidence type="ECO:0000256" key="1">
    <source>
        <dbReference type="ARBA" id="ARBA00004429"/>
    </source>
</evidence>
<dbReference type="AlphaFoldDB" id="A0A0D6JKV2"/>
<reference evidence="12" key="1">
    <citation type="submission" date="2015-02" db="EMBL/GenBank/DDBJ databases">
        <authorList>
            <person name="Chooi Y.-H."/>
        </authorList>
    </citation>
    <scope>NUCLEOTIDE SEQUENCE [LARGE SCALE GENOMIC DNA]</scope>
    <source>
        <strain evidence="12">strain Y</strain>
    </source>
</reference>
<evidence type="ECO:0000313" key="12">
    <source>
        <dbReference type="Proteomes" id="UP000033187"/>
    </source>
</evidence>
<evidence type="ECO:0000256" key="8">
    <source>
        <dbReference type="ARBA" id="ARBA00038436"/>
    </source>
</evidence>
<protein>
    <recommendedName>
        <fullName evidence="9">TRAP transporter small permease protein</fullName>
    </recommendedName>
</protein>
<gene>
    <name evidence="11" type="ORF">YBN1229_v1_4026</name>
</gene>
<evidence type="ECO:0000256" key="2">
    <source>
        <dbReference type="ARBA" id="ARBA00022448"/>
    </source>
</evidence>
<proteinExistence type="inferred from homology"/>
<feature type="transmembrane region" description="Helical" evidence="9">
    <location>
        <begin position="18"/>
        <end position="40"/>
    </location>
</feature>
<dbReference type="InterPro" id="IPR055348">
    <property type="entry name" value="DctQ"/>
</dbReference>
<comment type="subunit">
    <text evidence="9">The complex comprises the extracytoplasmic solute receptor protein and the two transmembrane proteins.</text>
</comment>
<evidence type="ECO:0000256" key="9">
    <source>
        <dbReference type="RuleBase" id="RU369079"/>
    </source>
</evidence>
<dbReference type="GO" id="GO:0022857">
    <property type="term" value="F:transmembrane transporter activity"/>
    <property type="evidence" value="ECO:0007669"/>
    <property type="project" value="UniProtKB-UniRule"/>
</dbReference>
<feature type="transmembrane region" description="Helical" evidence="9">
    <location>
        <begin position="134"/>
        <end position="153"/>
    </location>
</feature>
<comment type="similarity">
    <text evidence="8 9">Belongs to the TRAP transporter small permease family.</text>
</comment>
<dbReference type="KEGG" id="fiy:BN1229_v1_4026"/>
<comment type="function">
    <text evidence="9">Part of the tripartite ATP-independent periplasmic (TRAP) transport system.</text>
</comment>
<dbReference type="PANTHER" id="PTHR35011">
    <property type="entry name" value="2,3-DIKETO-L-GULONATE TRAP TRANSPORTER SMALL PERMEASE PROTEIN YIAM"/>
    <property type="match status" value="1"/>
</dbReference>
<dbReference type="Pfam" id="PF04290">
    <property type="entry name" value="DctQ"/>
    <property type="match status" value="1"/>
</dbReference>
<keyword evidence="5 9" id="KW-0812">Transmembrane</keyword>
<accession>A0A0D6JKV2</accession>
<evidence type="ECO:0000256" key="3">
    <source>
        <dbReference type="ARBA" id="ARBA00022475"/>
    </source>
</evidence>
<organism evidence="11 12">
    <name type="scientific">Candidatus Filomicrobium marinum</name>
    <dbReference type="NCBI Taxonomy" id="1608628"/>
    <lineage>
        <taxon>Bacteria</taxon>
        <taxon>Pseudomonadati</taxon>
        <taxon>Pseudomonadota</taxon>
        <taxon>Alphaproteobacteria</taxon>
        <taxon>Hyphomicrobiales</taxon>
        <taxon>Hyphomicrobiaceae</taxon>
        <taxon>Filomicrobium</taxon>
    </lineage>
</organism>
<evidence type="ECO:0000259" key="10">
    <source>
        <dbReference type="Pfam" id="PF04290"/>
    </source>
</evidence>
<feature type="transmembrane region" description="Helical" evidence="9">
    <location>
        <begin position="92"/>
        <end position="114"/>
    </location>
</feature>
<dbReference type="GO" id="GO:0005886">
    <property type="term" value="C:plasma membrane"/>
    <property type="evidence" value="ECO:0007669"/>
    <property type="project" value="UniProtKB-SubCell"/>
</dbReference>
<dbReference type="PANTHER" id="PTHR35011:SF4">
    <property type="entry name" value="SLL1102 PROTEIN"/>
    <property type="match status" value="1"/>
</dbReference>
<evidence type="ECO:0000256" key="7">
    <source>
        <dbReference type="ARBA" id="ARBA00023136"/>
    </source>
</evidence>
<sequence length="203" mass="23002">MLSFIRAVDKLSTWVGHAFAWCIIAMTFGVSYEVFVRYILRAPTTWAFDLSYMMYGALFMMGGAYTLARDAHVRGDVFYRLWPNRVQATIELVLYVIFFFPGVLALIIAGWKYASKSFRWLEVSSMSPANIPIWQFKFIIPAAGILLLIQGFAQVCRCIICLQTGSWPDKLADVEETETALLHQAEDHAKLSQQLSGNKDAPK</sequence>
<evidence type="ECO:0000256" key="6">
    <source>
        <dbReference type="ARBA" id="ARBA00022989"/>
    </source>
</evidence>
<keyword evidence="12" id="KW-1185">Reference proteome</keyword>
<keyword evidence="3" id="KW-1003">Cell membrane</keyword>
<dbReference type="KEGG" id="fil:BN1229_v1_4039"/>
<evidence type="ECO:0000256" key="5">
    <source>
        <dbReference type="ARBA" id="ARBA00022692"/>
    </source>
</evidence>